<dbReference type="HOGENOM" id="CLU_048444_0_0_1"/>
<evidence type="ECO:0000313" key="2">
    <source>
        <dbReference type="Proteomes" id="UP000019384"/>
    </source>
</evidence>
<dbReference type="SUPFAM" id="SSF53474">
    <property type="entry name" value="alpha/beta-Hydrolases"/>
    <property type="match status" value="1"/>
</dbReference>
<gene>
    <name evidence="1" type="ORF">KUCA_T00002471001</name>
</gene>
<dbReference type="Proteomes" id="UP000019384">
    <property type="component" value="Unassembled WGS sequence"/>
</dbReference>
<dbReference type="STRING" id="1382522.W6MJ37"/>
<dbReference type="AlphaFoldDB" id="W6MJ37"/>
<evidence type="ECO:0000313" key="1">
    <source>
        <dbReference type="EMBL" id="CDK26499.1"/>
    </source>
</evidence>
<dbReference type="Gene3D" id="3.40.50.1820">
    <property type="entry name" value="alpha/beta hydrolase"/>
    <property type="match status" value="1"/>
</dbReference>
<dbReference type="GeneID" id="34519890"/>
<keyword evidence="2" id="KW-1185">Reference proteome</keyword>
<sequence length="298" mass="32938">MGWNAYPTDPESKVIQTDLLIGGVKVFAFGLENVSLPKPGDTKKVAALFVLHGVQNNHLLTDSIAHLIVDGRLKQNADADYPLVAFAIDLPNHGERAVDLRYNGFAHPYYNIAVGSSIDAAAYDVKNILEFLPAYYPQFEFEPYSLGTSLGGLISFRLASLIPLKGIINIVGAPDLPGVLYNLVVQTAKEDVTPGTYKKKYEELELSEDLQKKYPKVLHDNLSLASKKYFEVANTIPLLDIYGELDFLVNSALSSEVIEKAGVPGYDVEVYSEPVDHTTTITMIEKVKEWLYKRLDAA</sequence>
<protein>
    <recommendedName>
        <fullName evidence="3">AB hydrolase-1 domain-containing protein</fullName>
    </recommendedName>
</protein>
<accession>W6MJ37</accession>
<dbReference type="RefSeq" id="XP_022458502.1">
    <property type="nucleotide sequence ID" value="XM_022602726.1"/>
</dbReference>
<organism evidence="1 2">
    <name type="scientific">Kuraishia capsulata CBS 1993</name>
    <dbReference type="NCBI Taxonomy" id="1382522"/>
    <lineage>
        <taxon>Eukaryota</taxon>
        <taxon>Fungi</taxon>
        <taxon>Dikarya</taxon>
        <taxon>Ascomycota</taxon>
        <taxon>Saccharomycotina</taxon>
        <taxon>Pichiomycetes</taxon>
        <taxon>Pichiales</taxon>
        <taxon>Pichiaceae</taxon>
        <taxon>Kuraishia</taxon>
    </lineage>
</organism>
<dbReference type="EMBL" id="HG793127">
    <property type="protein sequence ID" value="CDK26499.1"/>
    <property type="molecule type" value="Genomic_DNA"/>
</dbReference>
<reference evidence="1" key="2">
    <citation type="submission" date="2014-02" db="EMBL/GenBank/DDBJ databases">
        <title>Complete DNA sequence of /Kuraishia capsulata/ illustrates novel genomic features among budding yeasts (/Saccharomycotina/).</title>
        <authorList>
            <person name="Morales L."/>
            <person name="Noel B."/>
            <person name="Porcel B."/>
            <person name="Marcet-Houben M."/>
            <person name="Hullo M-F."/>
            <person name="Sacerdot C."/>
            <person name="Tekaia F."/>
            <person name="Leh-Louis V."/>
            <person name="Despons L."/>
            <person name="Khanna V."/>
            <person name="Aury J-M."/>
            <person name="Barbe V."/>
            <person name="Couloux A."/>
            <person name="Labadie K."/>
            <person name="Pelletier E."/>
            <person name="Souciet J-L."/>
            <person name="Boekhout T."/>
            <person name="Gabaldon T."/>
            <person name="Wincker P."/>
            <person name="Dujon B."/>
        </authorList>
    </citation>
    <scope>NUCLEOTIDE SEQUENCE</scope>
    <source>
        <strain evidence="1">CBS 1993</strain>
    </source>
</reference>
<dbReference type="OrthoDB" id="2152248at2759"/>
<proteinExistence type="predicted"/>
<name>W6MJ37_9ASCO</name>
<reference evidence="1" key="1">
    <citation type="submission" date="2013-12" db="EMBL/GenBank/DDBJ databases">
        <authorList>
            <person name="Genoscope - CEA"/>
        </authorList>
    </citation>
    <scope>NUCLEOTIDE SEQUENCE</scope>
    <source>
        <strain evidence="1">CBS 1993</strain>
    </source>
</reference>
<evidence type="ECO:0008006" key="3">
    <source>
        <dbReference type="Google" id="ProtNLM"/>
    </source>
</evidence>
<dbReference type="InterPro" id="IPR029058">
    <property type="entry name" value="AB_hydrolase_fold"/>
</dbReference>